<proteinExistence type="predicted"/>
<dbReference type="UniPathway" id="UPA00074">
    <property type="reaction ID" value="UER00130"/>
</dbReference>
<evidence type="ECO:0000313" key="5">
    <source>
        <dbReference type="Proteomes" id="UP000198406"/>
    </source>
</evidence>
<dbReference type="EC" id="4.1.1.21" evidence="2"/>
<dbReference type="InParanoid" id="A0A1Z5KDG3"/>
<dbReference type="Proteomes" id="UP000198406">
    <property type="component" value="Unassembled WGS sequence"/>
</dbReference>
<dbReference type="PANTHER" id="PTHR43064">
    <property type="entry name" value="PHOSPHORIBOSYLAMINOIMIDAZOLE CARBOXYLASE-RELATED"/>
    <property type="match status" value="1"/>
</dbReference>
<dbReference type="Gene3D" id="3.40.50.1970">
    <property type="match status" value="1"/>
</dbReference>
<evidence type="ECO:0000259" key="3">
    <source>
        <dbReference type="SMART" id="SM01001"/>
    </source>
</evidence>
<dbReference type="Pfam" id="PF00731">
    <property type="entry name" value="AIRC"/>
    <property type="match status" value="1"/>
</dbReference>
<feature type="domain" description="PurE" evidence="3">
    <location>
        <begin position="159"/>
        <end position="292"/>
    </location>
</feature>
<dbReference type="GO" id="GO:0004638">
    <property type="term" value="F:phosphoribosylaminoimidazole carboxylase activity"/>
    <property type="evidence" value="ECO:0007669"/>
    <property type="project" value="UniProtKB-EC"/>
</dbReference>
<comment type="caution">
    <text evidence="4">The sequence shown here is derived from an EMBL/GenBank/DDBJ whole genome shotgun (WGS) entry which is preliminary data.</text>
</comment>
<name>A0A1Z5KDG3_FISSO</name>
<dbReference type="PANTHER" id="PTHR43064:SF1">
    <property type="entry name" value="SLL1489 PROTEIN"/>
    <property type="match status" value="1"/>
</dbReference>
<keyword evidence="5" id="KW-1185">Reference proteome</keyword>
<evidence type="ECO:0000256" key="1">
    <source>
        <dbReference type="ARBA" id="ARBA00004747"/>
    </source>
</evidence>
<sequence length="293" mass="31155">MFPLQSIIGLGVRANSRTAVRCQSNLIDILEQVSKGQLEPQEAAKLFPEASQDETLKKFANLDHHRSLRVGFPEAIFAQGKTAQQVARILDDMAFQQNEAVDTTTVAKTAILATRVDQEMYETLSEYNFRHGVIDYYKDARIVSMKASGTTELPVLPKTRVVVVTAGTTDIPVAEEAAVTLEATHGCHVDRVNDAGVAGLHRILRALPTLTHPDVGCVIVCAGMDGALPSVVGGLVSVPVIAVPTSIGYGASFGGISAMLTMMNSCSPGVGVVNIDNGFGAAAMAYKFVRRLG</sequence>
<dbReference type="SMART" id="SM01001">
    <property type="entry name" value="AIRC"/>
    <property type="match status" value="1"/>
</dbReference>
<evidence type="ECO:0000313" key="4">
    <source>
        <dbReference type="EMBL" id="GAX24257.1"/>
    </source>
</evidence>
<comment type="pathway">
    <text evidence="1">Purine metabolism; IMP biosynthesis via de novo pathway; 5-amino-1-(5-phospho-D-ribosyl)imidazole-4-carboxylate from 5-amino-1-(5-phospho-D-ribosyl)imidazole (carboxylase route): step 1/1.</text>
</comment>
<protein>
    <recommendedName>
        <fullName evidence="2">phosphoribosylaminoimidazole carboxylase</fullName>
        <ecNumber evidence="2">4.1.1.21</ecNumber>
    </recommendedName>
</protein>
<organism evidence="4 5">
    <name type="scientific">Fistulifera solaris</name>
    <name type="common">Oleaginous diatom</name>
    <dbReference type="NCBI Taxonomy" id="1519565"/>
    <lineage>
        <taxon>Eukaryota</taxon>
        <taxon>Sar</taxon>
        <taxon>Stramenopiles</taxon>
        <taxon>Ochrophyta</taxon>
        <taxon>Bacillariophyta</taxon>
        <taxon>Bacillariophyceae</taxon>
        <taxon>Bacillariophycidae</taxon>
        <taxon>Naviculales</taxon>
        <taxon>Naviculaceae</taxon>
        <taxon>Fistulifera</taxon>
    </lineage>
</organism>
<evidence type="ECO:0000256" key="2">
    <source>
        <dbReference type="ARBA" id="ARBA00012329"/>
    </source>
</evidence>
<accession>A0A1Z5KDG3</accession>
<reference evidence="4 5" key="1">
    <citation type="journal article" date="2015" name="Plant Cell">
        <title>Oil accumulation by the oleaginous diatom Fistulifera solaris as revealed by the genome and transcriptome.</title>
        <authorList>
            <person name="Tanaka T."/>
            <person name="Maeda Y."/>
            <person name="Veluchamy A."/>
            <person name="Tanaka M."/>
            <person name="Abida H."/>
            <person name="Marechal E."/>
            <person name="Bowler C."/>
            <person name="Muto M."/>
            <person name="Sunaga Y."/>
            <person name="Tanaka M."/>
            <person name="Yoshino T."/>
            <person name="Taniguchi T."/>
            <person name="Fukuda Y."/>
            <person name="Nemoto M."/>
            <person name="Matsumoto M."/>
            <person name="Wong P.S."/>
            <person name="Aburatani S."/>
            <person name="Fujibuchi W."/>
        </authorList>
    </citation>
    <scope>NUCLEOTIDE SEQUENCE [LARGE SCALE GENOMIC DNA]</scope>
    <source>
        <strain evidence="4 5">JPCC DA0580</strain>
    </source>
</reference>
<dbReference type="EMBL" id="BDSP01000207">
    <property type="protein sequence ID" value="GAX24257.1"/>
    <property type="molecule type" value="Genomic_DNA"/>
</dbReference>
<dbReference type="SUPFAM" id="SSF52255">
    <property type="entry name" value="N5-CAIR mutase (phosphoribosylaminoimidazole carboxylase, PurE)"/>
    <property type="match status" value="1"/>
</dbReference>
<gene>
    <name evidence="4" type="ORF">FisN_4Lh041</name>
</gene>
<dbReference type="AlphaFoldDB" id="A0A1Z5KDG3"/>
<dbReference type="InterPro" id="IPR039476">
    <property type="entry name" value="P2CMN_synthase_LarB"/>
</dbReference>
<dbReference type="InterPro" id="IPR000031">
    <property type="entry name" value="PurE_dom"/>
</dbReference>
<dbReference type="NCBIfam" id="NF033503">
    <property type="entry name" value="LarB"/>
    <property type="match status" value="1"/>
</dbReference>
<dbReference type="GO" id="GO:0016787">
    <property type="term" value="F:hydrolase activity"/>
    <property type="evidence" value="ECO:0007669"/>
    <property type="project" value="InterPro"/>
</dbReference>
<dbReference type="OrthoDB" id="10062183at2759"/>
<dbReference type="GO" id="GO:0006189">
    <property type="term" value="P:'de novo' IMP biosynthetic process"/>
    <property type="evidence" value="ECO:0007669"/>
    <property type="project" value="UniProtKB-UniPathway"/>
</dbReference>